<dbReference type="PANTHER" id="PTHR33643">
    <property type="entry name" value="UREASE ACCESSORY PROTEIN D"/>
    <property type="match status" value="1"/>
</dbReference>
<evidence type="ECO:0000313" key="5">
    <source>
        <dbReference type="Proteomes" id="UP000315434"/>
    </source>
</evidence>
<dbReference type="InterPro" id="IPR002669">
    <property type="entry name" value="UreD"/>
</dbReference>
<comment type="function">
    <text evidence="3">Required for maturation of urease via the functional incorporation of the urease nickel metallocenter.</text>
</comment>
<dbReference type="GO" id="GO:0016151">
    <property type="term" value="F:nickel cation binding"/>
    <property type="evidence" value="ECO:0007669"/>
    <property type="project" value="UniProtKB-UniRule"/>
</dbReference>
<keyword evidence="2 3" id="KW-0143">Chaperone</keyword>
<reference evidence="4 5" key="1">
    <citation type="journal article" date="2019" name="Appl. Microbiol. Biotechnol.">
        <title>Differential efficiency of wild type rhizogenic strains for rol gene transformation of plants.</title>
        <authorList>
            <person name="Desmet S."/>
            <person name="De Keyser E."/>
            <person name="Van Vaerenbergh J."/>
            <person name="Baeyen S."/>
            <person name="Van Huylenbroeck J."/>
            <person name="Geelen D."/>
            <person name="Dhooghe E."/>
        </authorList>
    </citation>
    <scope>NUCLEOTIDE SEQUENCE [LARGE SCALE GENOMIC DNA]</scope>
    <source>
        <strain evidence="4 5">GBBC3284</strain>
    </source>
</reference>
<evidence type="ECO:0000256" key="3">
    <source>
        <dbReference type="HAMAP-Rule" id="MF_01384"/>
    </source>
</evidence>
<dbReference type="RefSeq" id="WP_142842995.1">
    <property type="nucleotide sequence ID" value="NZ_JAPZAA010000010.1"/>
</dbReference>
<dbReference type="GO" id="GO:0005737">
    <property type="term" value="C:cytoplasm"/>
    <property type="evidence" value="ECO:0007669"/>
    <property type="project" value="UniProtKB-SubCell"/>
</dbReference>
<accession>A0A546XB51</accession>
<dbReference type="HAMAP" id="MF_01384">
    <property type="entry name" value="UreD"/>
    <property type="match status" value="1"/>
</dbReference>
<dbReference type="PANTHER" id="PTHR33643:SF1">
    <property type="entry name" value="UREASE ACCESSORY PROTEIN D"/>
    <property type="match status" value="1"/>
</dbReference>
<evidence type="ECO:0000256" key="2">
    <source>
        <dbReference type="ARBA" id="ARBA00023186"/>
    </source>
</evidence>
<comment type="similarity">
    <text evidence="1 3">Belongs to the UreD family.</text>
</comment>
<evidence type="ECO:0000256" key="1">
    <source>
        <dbReference type="ARBA" id="ARBA00007177"/>
    </source>
</evidence>
<evidence type="ECO:0000313" key="4">
    <source>
        <dbReference type="EMBL" id="TRA97963.1"/>
    </source>
</evidence>
<comment type="caution">
    <text evidence="4">The sequence shown here is derived from an EMBL/GenBank/DDBJ whole genome shotgun (WGS) entry which is preliminary data.</text>
</comment>
<dbReference type="OrthoDB" id="9798842at2"/>
<comment type="subcellular location">
    <subcellularLocation>
        <location evidence="3">Cytoplasm</location>
    </subcellularLocation>
</comment>
<dbReference type="AlphaFoldDB" id="A0A546XB51"/>
<gene>
    <name evidence="3" type="primary">ureD</name>
    <name evidence="4" type="ORF">EXN68_22830</name>
</gene>
<sequence length="274" mass="30052">MVNGWNAQLELWFAQSHGKTRLMHRRHSGPLAVQRAFHPESDGSAHVYILHPPGGVAGGDVLDINCRLAPQARCVLTTPGATKFYRTDGGASVQRTQIDVGENGICENLPQETILFEGADASINTRVTLAGNAVYAGWDFISLGRPAAGERFVTGGLQQRVEIFRDGELIWFERMAFSRSPEILDAPVFFAGRPIVGTMVYAGPALENTVECIRETLGTQATGVFSVSQLEHVIVCRYLGQRMSEGKALFLQAWSILRERGLMKKAVAPRIWAT</sequence>
<name>A0A546XB51_RHIRH</name>
<organism evidence="4 5">
    <name type="scientific">Rhizobium rhizogenes</name>
    <name type="common">Agrobacterium rhizogenes</name>
    <dbReference type="NCBI Taxonomy" id="359"/>
    <lineage>
        <taxon>Bacteria</taxon>
        <taxon>Pseudomonadati</taxon>
        <taxon>Pseudomonadota</taxon>
        <taxon>Alphaproteobacteria</taxon>
        <taxon>Hyphomicrobiales</taxon>
        <taxon>Rhizobiaceae</taxon>
        <taxon>Rhizobium/Agrobacterium group</taxon>
        <taxon>Rhizobium</taxon>
    </lineage>
</organism>
<keyword evidence="3" id="KW-0963">Cytoplasm</keyword>
<keyword evidence="3" id="KW-0996">Nickel insertion</keyword>
<dbReference type="Pfam" id="PF01774">
    <property type="entry name" value="UreD"/>
    <property type="match status" value="1"/>
</dbReference>
<dbReference type="EMBL" id="SGNY01000009">
    <property type="protein sequence ID" value="TRA97963.1"/>
    <property type="molecule type" value="Genomic_DNA"/>
</dbReference>
<comment type="subunit">
    <text evidence="3">UreD, UreF and UreG form a complex that acts as a GTP-hydrolysis-dependent molecular chaperone, activating the urease apoprotein by helping to assemble the nickel containing metallocenter of UreC. The UreE protein probably delivers the nickel.</text>
</comment>
<dbReference type="Proteomes" id="UP000315434">
    <property type="component" value="Unassembled WGS sequence"/>
</dbReference>
<protein>
    <recommendedName>
        <fullName evidence="3">Urease accessory protein UreD</fullName>
    </recommendedName>
</protein>
<proteinExistence type="inferred from homology"/>